<dbReference type="SUPFAM" id="SSF52540">
    <property type="entry name" value="P-loop containing nucleoside triphosphate hydrolases"/>
    <property type="match status" value="1"/>
</dbReference>
<proteinExistence type="predicted"/>
<feature type="repeat" description="ANK" evidence="2">
    <location>
        <begin position="981"/>
        <end position="1005"/>
    </location>
</feature>
<dbReference type="Proteomes" id="UP001239445">
    <property type="component" value="Unassembled WGS sequence"/>
</dbReference>
<gene>
    <name evidence="4" type="ORF">QBC47DRAFT_464378</name>
</gene>
<protein>
    <recommendedName>
        <fullName evidence="3">Nephrocystin 3-like N-terminal domain-containing protein</fullName>
    </recommendedName>
</protein>
<dbReference type="Gene3D" id="3.40.50.1820">
    <property type="entry name" value="alpha/beta hydrolase"/>
    <property type="match status" value="1"/>
</dbReference>
<comment type="caution">
    <text evidence="4">The sequence shown here is derived from an EMBL/GenBank/DDBJ whole genome shotgun (WGS) entry which is preliminary data.</text>
</comment>
<keyword evidence="5" id="KW-1185">Reference proteome</keyword>
<feature type="domain" description="Nephrocystin 3-like N-terminal" evidence="3">
    <location>
        <begin position="372"/>
        <end position="527"/>
    </location>
</feature>
<dbReference type="InterPro" id="IPR036770">
    <property type="entry name" value="Ankyrin_rpt-contain_sf"/>
</dbReference>
<name>A0AAJ0F5B4_9PEZI</name>
<reference evidence="4" key="1">
    <citation type="submission" date="2023-06" db="EMBL/GenBank/DDBJ databases">
        <title>Genome-scale phylogeny and comparative genomics of the fungal order Sordariales.</title>
        <authorList>
            <consortium name="Lawrence Berkeley National Laboratory"/>
            <person name="Hensen N."/>
            <person name="Bonometti L."/>
            <person name="Westerberg I."/>
            <person name="Brannstrom I.O."/>
            <person name="Guillou S."/>
            <person name="Cros-Aarteil S."/>
            <person name="Calhoun S."/>
            <person name="Haridas S."/>
            <person name="Kuo A."/>
            <person name="Mondo S."/>
            <person name="Pangilinan J."/>
            <person name="Riley R."/>
            <person name="Labutti K."/>
            <person name="Andreopoulos B."/>
            <person name="Lipzen A."/>
            <person name="Chen C."/>
            <person name="Yanf M."/>
            <person name="Daum C."/>
            <person name="Ng V."/>
            <person name="Clum A."/>
            <person name="Steindorff A."/>
            <person name="Ohm R."/>
            <person name="Martin F."/>
            <person name="Silar P."/>
            <person name="Natvig D."/>
            <person name="Lalanne C."/>
            <person name="Gautier V."/>
            <person name="Ament-Velasquez S.L."/>
            <person name="Kruys A."/>
            <person name="Hutchinson M.I."/>
            <person name="Powell A.J."/>
            <person name="Barry K."/>
            <person name="Miller A.N."/>
            <person name="Grigoriev I.V."/>
            <person name="Debuchy R."/>
            <person name="Gladieux P."/>
            <person name="Thoren M.H."/>
            <person name="Johannesson H."/>
        </authorList>
    </citation>
    <scope>NUCLEOTIDE SEQUENCE</scope>
    <source>
        <strain evidence="4">PSN4</strain>
    </source>
</reference>
<dbReference type="PROSITE" id="PS50088">
    <property type="entry name" value="ANK_REPEAT"/>
    <property type="match status" value="1"/>
</dbReference>
<dbReference type="InterPro" id="IPR056884">
    <property type="entry name" value="NPHP3-like_N"/>
</dbReference>
<dbReference type="SUPFAM" id="SSF48403">
    <property type="entry name" value="Ankyrin repeat"/>
    <property type="match status" value="1"/>
</dbReference>
<dbReference type="SMART" id="SM00248">
    <property type="entry name" value="ANK"/>
    <property type="match status" value="3"/>
</dbReference>
<dbReference type="Pfam" id="PF12796">
    <property type="entry name" value="Ank_2"/>
    <property type="match status" value="1"/>
</dbReference>
<dbReference type="AlphaFoldDB" id="A0AAJ0F5B4"/>
<evidence type="ECO:0000259" key="3">
    <source>
        <dbReference type="Pfam" id="PF24883"/>
    </source>
</evidence>
<dbReference type="Gene3D" id="1.25.40.20">
    <property type="entry name" value="Ankyrin repeat-containing domain"/>
    <property type="match status" value="1"/>
</dbReference>
<accession>A0AAJ0F5B4</accession>
<dbReference type="PANTHER" id="PTHR10039">
    <property type="entry name" value="AMELOGENIN"/>
    <property type="match status" value="1"/>
</dbReference>
<dbReference type="InterPro" id="IPR002110">
    <property type="entry name" value="Ankyrin_rpt"/>
</dbReference>
<dbReference type="EMBL" id="MU839843">
    <property type="protein sequence ID" value="KAK1751198.1"/>
    <property type="molecule type" value="Genomic_DNA"/>
</dbReference>
<dbReference type="PROSITE" id="PS50297">
    <property type="entry name" value="ANK_REP_REGION"/>
    <property type="match status" value="1"/>
</dbReference>
<keyword evidence="2" id="KW-0040">ANK repeat</keyword>
<dbReference type="SUPFAM" id="SSF53474">
    <property type="entry name" value="alpha/beta-Hydrolases"/>
    <property type="match status" value="1"/>
</dbReference>
<sequence>MTARHASMNPISVEAIPATGLTVVFDPGESARLDIVFVHGFTGHPVRTWTHKKGNAQSLGANGDENTLEPPSKIRKVNHLWTSRQGRVDLAAPVLTPLYWPRDLLPTTIPYARILTYGYDTNLRHKLGGPPLNKTTVYGIAWDFLVDLEAERRAHPARPILFIAHSLGGIVVKEMLRRAGGCQVRDSRLYNVFNSTTGVVFFGTPHGGADPRGILQHAVEKLAKALGISVNEQIVQSLLPTSERLKELRDEFGPMASERNWRVHSFQEGLGITLLSGRKVVEDASSCLSIPPETTQHIHKNHMDMCRFTGPDDMEYKKVVAALERMTEAIAENPIAADADPLNEDQRKQLMEALKFDHMDSRQLSIKEAHAETCKWLLKRPEYLDWLSEDQKHRHHGFLWIKGKPGAGKSTLMNFALANSRKTMKGRTIISFFFNARGSSLEKSTAGIYLGLATGNICNDFVQSVEALKRLFEKAVRLLEEASVVCLIDALDECDEDQVRDMVAFFQRLGESAVSSGVRLHVLFSSRHYPYISIERGLELELEKQAGHGQDITSYISKELKIGHSSTSEQIRLDLYDKAGGVFMWVFLVVGILNKEYDHGRRGAQLRRKLAEIPGDLHELFRNLLTRDCHRRDELQSCIRPEELYFAIISDTEPEDINQWDHEEVSMDAIQRLILSSSKGLAETTRSKIPVVQFIHESVRDFLLKEKGLEAVWPDLGSNFEGESHGRLAQCCIQYINAPAVKNFDTAFGPEDTAEHVDALREKSKKAFPFLQYSVQNVLYHAEKAEAGRVSQQTLIHHFPRAHWLELYNMFEEHKVRRHSTEATFLYVLAELGMPALIRTLPYNQCCFDPEDGRYGPPIFAAVALRNFGAVIALLDVHLGVQLPVHMLHTPGQWSEKVSTSSVLSRSFKFSRRVGVLVHAARSRIEPLLDAYLLTPSGKMEVQDPGIAGKALSYVVEHGDEPAVRLLLATGKADIESKDELGRTPLSRAAQNGHVAVVKLLLATGKADIDSKDFAGQTPLSRAAQYGRQVNINSTDLDGITALEYARRYGHTSIVQILEQAKVGVDNWG</sequence>
<dbReference type="PANTHER" id="PTHR10039:SF5">
    <property type="entry name" value="NACHT DOMAIN-CONTAINING PROTEIN"/>
    <property type="match status" value="1"/>
</dbReference>
<dbReference type="Gene3D" id="3.40.50.300">
    <property type="entry name" value="P-loop containing nucleotide triphosphate hydrolases"/>
    <property type="match status" value="1"/>
</dbReference>
<dbReference type="InterPro" id="IPR029058">
    <property type="entry name" value="AB_hydrolase_fold"/>
</dbReference>
<evidence type="ECO:0000313" key="4">
    <source>
        <dbReference type="EMBL" id="KAK1751198.1"/>
    </source>
</evidence>
<evidence type="ECO:0000313" key="5">
    <source>
        <dbReference type="Proteomes" id="UP001239445"/>
    </source>
</evidence>
<evidence type="ECO:0000256" key="1">
    <source>
        <dbReference type="ARBA" id="ARBA00022737"/>
    </source>
</evidence>
<organism evidence="4 5">
    <name type="scientific">Echria macrotheca</name>
    <dbReference type="NCBI Taxonomy" id="438768"/>
    <lineage>
        <taxon>Eukaryota</taxon>
        <taxon>Fungi</taxon>
        <taxon>Dikarya</taxon>
        <taxon>Ascomycota</taxon>
        <taxon>Pezizomycotina</taxon>
        <taxon>Sordariomycetes</taxon>
        <taxon>Sordariomycetidae</taxon>
        <taxon>Sordariales</taxon>
        <taxon>Schizotheciaceae</taxon>
        <taxon>Echria</taxon>
    </lineage>
</organism>
<evidence type="ECO:0000256" key="2">
    <source>
        <dbReference type="PROSITE-ProRule" id="PRU00023"/>
    </source>
</evidence>
<dbReference type="InterPro" id="IPR027417">
    <property type="entry name" value="P-loop_NTPase"/>
</dbReference>
<dbReference type="Pfam" id="PF24883">
    <property type="entry name" value="NPHP3_N"/>
    <property type="match status" value="1"/>
</dbReference>
<keyword evidence="1" id="KW-0677">Repeat</keyword>